<dbReference type="EMBL" id="FOTW01000005">
    <property type="protein sequence ID" value="SFL57498.1"/>
    <property type="molecule type" value="Genomic_DNA"/>
</dbReference>
<protein>
    <recommendedName>
        <fullName evidence="3">Protein FliT</fullName>
    </recommendedName>
</protein>
<name>A0A1I4IT23_9BURK</name>
<dbReference type="AlphaFoldDB" id="A0A1I4IT23"/>
<evidence type="ECO:0000313" key="1">
    <source>
        <dbReference type="EMBL" id="SFL57498.1"/>
    </source>
</evidence>
<dbReference type="Proteomes" id="UP000199470">
    <property type="component" value="Unassembled WGS sequence"/>
</dbReference>
<reference evidence="1 2" key="1">
    <citation type="submission" date="2016-10" db="EMBL/GenBank/DDBJ databases">
        <authorList>
            <person name="de Groot N.N."/>
        </authorList>
    </citation>
    <scope>NUCLEOTIDE SEQUENCE [LARGE SCALE GENOMIC DNA]</scope>
    <source>
        <strain evidence="1 2">ATCC 43154</strain>
    </source>
</reference>
<keyword evidence="2" id="KW-1185">Reference proteome</keyword>
<accession>A0A1I4IT23</accession>
<dbReference type="RefSeq" id="WP_093383863.1">
    <property type="nucleotide sequence ID" value="NZ_FOTW01000005.1"/>
</dbReference>
<proteinExistence type="predicted"/>
<gene>
    <name evidence="1" type="ORF">SAMN02982985_00756</name>
</gene>
<evidence type="ECO:0008006" key="3">
    <source>
        <dbReference type="Google" id="ProtNLM"/>
    </source>
</evidence>
<sequence>MDRQRTLLQLGQKMGAALDAADWPALGALNTMMASALPQMAAQGNWTTAERAALAALRQLHEQAVQRCDQATADLGRQLNEMQANKEGWLAYALDSETAETGI</sequence>
<dbReference type="STRING" id="758825.SAMN02982985_00756"/>
<dbReference type="OrthoDB" id="7061369at2"/>
<evidence type="ECO:0000313" key="2">
    <source>
        <dbReference type="Proteomes" id="UP000199470"/>
    </source>
</evidence>
<organism evidence="1 2">
    <name type="scientific">Rugamonas rubra</name>
    <dbReference type="NCBI Taxonomy" id="758825"/>
    <lineage>
        <taxon>Bacteria</taxon>
        <taxon>Pseudomonadati</taxon>
        <taxon>Pseudomonadota</taxon>
        <taxon>Betaproteobacteria</taxon>
        <taxon>Burkholderiales</taxon>
        <taxon>Oxalobacteraceae</taxon>
        <taxon>Telluria group</taxon>
        <taxon>Rugamonas</taxon>
    </lineage>
</organism>